<evidence type="ECO:0000256" key="13">
    <source>
        <dbReference type="ARBA" id="ARBA00023326"/>
    </source>
</evidence>
<dbReference type="GO" id="GO:0046872">
    <property type="term" value="F:metal ion binding"/>
    <property type="evidence" value="ECO:0007669"/>
    <property type="project" value="UniProtKB-KW"/>
</dbReference>
<sequence length="302" mass="31637">MSMASSNRSSLGGAKTRKSGEEITNKTRGDVRYKYTHDGLTYLSWCSTTSKFEQVPSSSSPIVTMKVLAPLVLASAASAHTIFSSLEVGGVNQGLGQGVRVPTYNGPIEDVTSASIACNGSPNTVGSTSKVITVQAGSNVTAIWRYMLSTTGDSPADVMDSTHKGPTIAYLKKVDNAATDSGVGNGWFKIQQDGMDANGVWGTERVINGKGRQSIKIPECIAPGQYLLRAEMIALHAAGNYPGAQFYMECAQLNVVGGTGAKTPSTVSFPGAYAGSDPGVNINIYWPPVTSYTVPGPSVFTC</sequence>
<dbReference type="GO" id="GO:0030245">
    <property type="term" value="P:cellulose catabolic process"/>
    <property type="evidence" value="ECO:0007669"/>
    <property type="project" value="UniProtKB-KW"/>
</dbReference>
<accession>A0AAE0PQ26</accession>
<keyword evidence="8" id="KW-0186">Copper</keyword>
<organism evidence="19 20">
    <name type="scientific">Sordaria brevicollis</name>
    <dbReference type="NCBI Taxonomy" id="83679"/>
    <lineage>
        <taxon>Eukaryota</taxon>
        <taxon>Fungi</taxon>
        <taxon>Dikarya</taxon>
        <taxon>Ascomycota</taxon>
        <taxon>Pezizomycotina</taxon>
        <taxon>Sordariomycetes</taxon>
        <taxon>Sordariomycetidae</taxon>
        <taxon>Sordariales</taxon>
        <taxon>Sordariaceae</taxon>
        <taxon>Sordaria</taxon>
    </lineage>
</organism>
<feature type="region of interest" description="Disordered" evidence="17">
    <location>
        <begin position="1"/>
        <end position="25"/>
    </location>
</feature>
<dbReference type="GO" id="GO:0004497">
    <property type="term" value="F:monooxygenase activity"/>
    <property type="evidence" value="ECO:0007669"/>
    <property type="project" value="UniProtKB-KW"/>
</dbReference>
<keyword evidence="13" id="KW-0624">Polysaccharide degradation</keyword>
<dbReference type="PANTHER" id="PTHR33353">
    <property type="entry name" value="PUTATIVE (AFU_ORTHOLOGUE AFUA_1G12560)-RELATED"/>
    <property type="match status" value="1"/>
</dbReference>
<evidence type="ECO:0000256" key="8">
    <source>
        <dbReference type="ARBA" id="ARBA00023008"/>
    </source>
</evidence>
<evidence type="ECO:0000256" key="10">
    <source>
        <dbReference type="ARBA" id="ARBA00023157"/>
    </source>
</evidence>
<evidence type="ECO:0000256" key="1">
    <source>
        <dbReference type="ARBA" id="ARBA00001973"/>
    </source>
</evidence>
<dbReference type="PANTHER" id="PTHR33353:SF18">
    <property type="entry name" value="ENDOGLUCANASE II"/>
    <property type="match status" value="1"/>
</dbReference>
<gene>
    <name evidence="19" type="ORF">B0T20DRAFT_400949</name>
</gene>
<dbReference type="Proteomes" id="UP001281003">
    <property type="component" value="Unassembled WGS sequence"/>
</dbReference>
<dbReference type="AlphaFoldDB" id="A0AAE0PQ26"/>
<keyword evidence="6" id="KW-0136">Cellulose degradation</keyword>
<evidence type="ECO:0000256" key="12">
    <source>
        <dbReference type="ARBA" id="ARBA00023277"/>
    </source>
</evidence>
<keyword evidence="11" id="KW-0325">Glycoprotein</keyword>
<dbReference type="InterPro" id="IPR005103">
    <property type="entry name" value="AA9_LPMO"/>
</dbReference>
<dbReference type="EC" id="1.14.99.56" evidence="16"/>
<reference evidence="19" key="2">
    <citation type="submission" date="2023-07" db="EMBL/GenBank/DDBJ databases">
        <authorList>
            <consortium name="Lawrence Berkeley National Laboratory"/>
            <person name="Haridas S."/>
            <person name="Hensen N."/>
            <person name="Bonometti L."/>
            <person name="Westerberg I."/>
            <person name="Brannstrom I.O."/>
            <person name="Guillou S."/>
            <person name="Cros-Aarteil S."/>
            <person name="Calhoun S."/>
            <person name="Kuo A."/>
            <person name="Mondo S."/>
            <person name="Pangilinan J."/>
            <person name="Riley R."/>
            <person name="LaButti K."/>
            <person name="Andreopoulos B."/>
            <person name="Lipzen A."/>
            <person name="Chen C."/>
            <person name="Yanf M."/>
            <person name="Daum C."/>
            <person name="Ng V."/>
            <person name="Clum A."/>
            <person name="Steindorff A."/>
            <person name="Ohm R."/>
            <person name="Martin F."/>
            <person name="Silar P."/>
            <person name="Natvig D."/>
            <person name="Lalanne C."/>
            <person name="Gautier V."/>
            <person name="Ament-velasquez S.L."/>
            <person name="Kruys A."/>
            <person name="Hutchinson M.I."/>
            <person name="Powell A.J."/>
            <person name="Barry K."/>
            <person name="Miller A.N."/>
            <person name="Grigoriev I.V."/>
            <person name="Debuchy R."/>
            <person name="Gladieux P."/>
            <person name="Thoren M.H."/>
            <person name="Johannesson H."/>
        </authorList>
    </citation>
    <scope>NUCLEOTIDE SEQUENCE</scope>
    <source>
        <strain evidence="19">FGSC 1904</strain>
    </source>
</reference>
<evidence type="ECO:0000256" key="15">
    <source>
        <dbReference type="ARBA" id="ARBA00045077"/>
    </source>
</evidence>
<keyword evidence="9" id="KW-0503">Monooxygenase</keyword>
<evidence type="ECO:0000256" key="11">
    <source>
        <dbReference type="ARBA" id="ARBA00023180"/>
    </source>
</evidence>
<dbReference type="InterPro" id="IPR049892">
    <property type="entry name" value="AA9"/>
</dbReference>
<evidence type="ECO:0000256" key="2">
    <source>
        <dbReference type="ARBA" id="ARBA00004613"/>
    </source>
</evidence>
<name>A0AAE0PQ26_SORBR</name>
<keyword evidence="4" id="KW-0479">Metal-binding</keyword>
<dbReference type="Gene3D" id="2.70.50.70">
    <property type="match status" value="1"/>
</dbReference>
<evidence type="ECO:0000256" key="4">
    <source>
        <dbReference type="ARBA" id="ARBA00022723"/>
    </source>
</evidence>
<keyword evidence="3" id="KW-0964">Secreted</keyword>
<keyword evidence="19" id="KW-0378">Hydrolase</keyword>
<proteinExistence type="inferred from homology"/>
<evidence type="ECO:0000313" key="20">
    <source>
        <dbReference type="Proteomes" id="UP001281003"/>
    </source>
</evidence>
<comment type="catalytic activity">
    <reaction evidence="15">
        <text>[(1-&gt;4)-beta-D-glucosyl]n+m + reduced acceptor + O2 = 4-dehydro-beta-D-glucosyl-[(1-&gt;4)-beta-D-glucosyl]n-1 + [(1-&gt;4)-beta-D-glucosyl]m + acceptor + H2O.</text>
        <dbReference type="EC" id="1.14.99.56"/>
    </reaction>
</comment>
<dbReference type="Pfam" id="PF03443">
    <property type="entry name" value="AA9"/>
    <property type="match status" value="1"/>
</dbReference>
<comment type="cofactor">
    <cofactor evidence="1">
        <name>Cu(2+)</name>
        <dbReference type="ChEBI" id="CHEBI:29036"/>
    </cofactor>
</comment>
<dbReference type="GO" id="GO:0016787">
    <property type="term" value="F:hydrolase activity"/>
    <property type="evidence" value="ECO:0007669"/>
    <property type="project" value="UniProtKB-KW"/>
</dbReference>
<comment type="similarity">
    <text evidence="14">Belongs to the polysaccharide monooxygenase AA9 family.</text>
</comment>
<evidence type="ECO:0000256" key="14">
    <source>
        <dbReference type="ARBA" id="ARBA00044502"/>
    </source>
</evidence>
<evidence type="ECO:0000256" key="7">
    <source>
        <dbReference type="ARBA" id="ARBA00023002"/>
    </source>
</evidence>
<keyword evidence="20" id="KW-1185">Reference proteome</keyword>
<evidence type="ECO:0000256" key="9">
    <source>
        <dbReference type="ARBA" id="ARBA00023033"/>
    </source>
</evidence>
<comment type="caution">
    <text evidence="19">The sequence shown here is derived from an EMBL/GenBank/DDBJ whole genome shotgun (WGS) entry which is preliminary data.</text>
</comment>
<keyword evidence="7" id="KW-0560">Oxidoreductase</keyword>
<evidence type="ECO:0000256" key="16">
    <source>
        <dbReference type="ARBA" id="ARBA00047174"/>
    </source>
</evidence>
<keyword evidence="12" id="KW-0119">Carbohydrate metabolism</keyword>
<evidence type="ECO:0000259" key="18">
    <source>
        <dbReference type="Pfam" id="PF03443"/>
    </source>
</evidence>
<evidence type="ECO:0000256" key="3">
    <source>
        <dbReference type="ARBA" id="ARBA00022525"/>
    </source>
</evidence>
<evidence type="ECO:0000256" key="6">
    <source>
        <dbReference type="ARBA" id="ARBA00023001"/>
    </source>
</evidence>
<feature type="compositionally biased region" description="Polar residues" evidence="17">
    <location>
        <begin position="1"/>
        <end position="10"/>
    </location>
</feature>
<comment type="subcellular location">
    <subcellularLocation>
        <location evidence="2">Secreted</location>
    </subcellularLocation>
</comment>
<protein>
    <recommendedName>
        <fullName evidence="16">lytic cellulose monooxygenase (C4-dehydrogenating)</fullName>
        <ecNumber evidence="16">1.14.99.56</ecNumber>
    </recommendedName>
</protein>
<evidence type="ECO:0000256" key="17">
    <source>
        <dbReference type="SAM" id="MobiDB-lite"/>
    </source>
</evidence>
<reference evidence="19" key="1">
    <citation type="journal article" date="2023" name="Mol. Phylogenet. Evol.">
        <title>Genome-scale phylogeny and comparative genomics of the fungal order Sordariales.</title>
        <authorList>
            <person name="Hensen N."/>
            <person name="Bonometti L."/>
            <person name="Westerberg I."/>
            <person name="Brannstrom I.O."/>
            <person name="Guillou S."/>
            <person name="Cros-Aarteil S."/>
            <person name="Calhoun S."/>
            <person name="Haridas S."/>
            <person name="Kuo A."/>
            <person name="Mondo S."/>
            <person name="Pangilinan J."/>
            <person name="Riley R."/>
            <person name="LaButti K."/>
            <person name="Andreopoulos B."/>
            <person name="Lipzen A."/>
            <person name="Chen C."/>
            <person name="Yan M."/>
            <person name="Daum C."/>
            <person name="Ng V."/>
            <person name="Clum A."/>
            <person name="Steindorff A."/>
            <person name="Ohm R.A."/>
            <person name="Martin F."/>
            <person name="Silar P."/>
            <person name="Natvig D.O."/>
            <person name="Lalanne C."/>
            <person name="Gautier V."/>
            <person name="Ament-Velasquez S.L."/>
            <person name="Kruys A."/>
            <person name="Hutchinson M.I."/>
            <person name="Powell A.J."/>
            <person name="Barry K."/>
            <person name="Miller A.N."/>
            <person name="Grigoriev I.V."/>
            <person name="Debuchy R."/>
            <person name="Gladieux P."/>
            <person name="Hiltunen Thoren M."/>
            <person name="Johannesson H."/>
        </authorList>
    </citation>
    <scope>NUCLEOTIDE SEQUENCE</scope>
    <source>
        <strain evidence="19">FGSC 1904</strain>
    </source>
</reference>
<evidence type="ECO:0000313" key="19">
    <source>
        <dbReference type="EMBL" id="KAK3403440.1"/>
    </source>
</evidence>
<dbReference type="GO" id="GO:0005576">
    <property type="term" value="C:extracellular region"/>
    <property type="evidence" value="ECO:0007669"/>
    <property type="project" value="UniProtKB-SubCell"/>
</dbReference>
<dbReference type="CDD" id="cd21175">
    <property type="entry name" value="LPMO_AA9"/>
    <property type="match status" value="1"/>
</dbReference>
<keyword evidence="5" id="KW-0732">Signal</keyword>
<dbReference type="EMBL" id="JAUTDP010000001">
    <property type="protein sequence ID" value="KAK3403440.1"/>
    <property type="molecule type" value="Genomic_DNA"/>
</dbReference>
<evidence type="ECO:0000256" key="5">
    <source>
        <dbReference type="ARBA" id="ARBA00022729"/>
    </source>
</evidence>
<feature type="domain" description="Auxiliary Activity family 9 catalytic" evidence="18">
    <location>
        <begin position="80"/>
        <end position="292"/>
    </location>
</feature>
<keyword evidence="10" id="KW-1015">Disulfide bond</keyword>